<dbReference type="EMBL" id="AP024484">
    <property type="protein sequence ID" value="BCS84994.1"/>
    <property type="molecule type" value="Genomic_DNA"/>
</dbReference>
<evidence type="ECO:0000313" key="1">
    <source>
        <dbReference type="EMBL" id="BCS84994.1"/>
    </source>
</evidence>
<organism evidence="1 2">
    <name type="scientific">Prevotella herbatica</name>
    <dbReference type="NCBI Taxonomy" id="2801997"/>
    <lineage>
        <taxon>Bacteria</taxon>
        <taxon>Pseudomonadati</taxon>
        <taxon>Bacteroidota</taxon>
        <taxon>Bacteroidia</taxon>
        <taxon>Bacteroidales</taxon>
        <taxon>Prevotellaceae</taxon>
        <taxon>Prevotella</taxon>
    </lineage>
</organism>
<accession>A0ABN6EIR2</accession>
<keyword evidence="2" id="KW-1185">Reference proteome</keyword>
<evidence type="ECO:0000313" key="2">
    <source>
        <dbReference type="Proteomes" id="UP001319045"/>
    </source>
</evidence>
<dbReference type="Proteomes" id="UP001319045">
    <property type="component" value="Chromosome"/>
</dbReference>
<protein>
    <submittedName>
        <fullName evidence="1">Uncharacterized protein</fullName>
    </submittedName>
</protein>
<proteinExistence type="predicted"/>
<gene>
    <name evidence="1" type="ORF">prwr041_08870</name>
</gene>
<name>A0ABN6EIR2_9BACT</name>
<sequence>MGYSRGFGVQSPSAYSFLRYVVNEHYPYYAYQNLKDESGDVSPLITKLSRFYFRMANFSQSKFWYDYKACNDIYQKYVVAGCKSTSFVSFDEIDSIDTFQIARMSLYGDYQKVYNHLASIANNDSLLIIENIKRDKITRKFWKQVVKDNRTFVTYDLYYCGVVFFDSNKCKCNYMVNF</sequence>
<reference evidence="1 2" key="1">
    <citation type="journal article" date="2022" name="Int. J. Syst. Evol. Microbiol.">
        <title>Prevotella herbatica sp. nov., a plant polysaccharide-decomposing anaerobic bacterium isolated from a methanogenic reactor.</title>
        <authorList>
            <person name="Uek A."/>
            <person name="Tonouchi A."/>
            <person name="Kaku N."/>
            <person name="Ueki K."/>
        </authorList>
    </citation>
    <scope>NUCLEOTIDE SEQUENCE [LARGE SCALE GENOMIC DNA]</scope>
    <source>
        <strain evidence="1 2">WR041</strain>
    </source>
</reference>